<dbReference type="InterPro" id="IPR050708">
    <property type="entry name" value="T6SS_VgrG/RHS"/>
</dbReference>
<dbReference type="InterPro" id="IPR022385">
    <property type="entry name" value="Rhs_assc_core"/>
</dbReference>
<dbReference type="AlphaFoldDB" id="A0A4R3YHE4"/>
<dbReference type="PANTHER" id="PTHR32305:SF15">
    <property type="entry name" value="PROTEIN RHSA-RELATED"/>
    <property type="match status" value="1"/>
</dbReference>
<dbReference type="PANTHER" id="PTHR32305">
    <property type="match status" value="1"/>
</dbReference>
<dbReference type="Proteomes" id="UP000295645">
    <property type="component" value="Unassembled WGS sequence"/>
</dbReference>
<protein>
    <submittedName>
        <fullName evidence="1">RHS repeat-associated protein</fullName>
    </submittedName>
</protein>
<organism evidence="1 2">
    <name type="scientific">Luteibacter rhizovicinus</name>
    <dbReference type="NCBI Taxonomy" id="242606"/>
    <lineage>
        <taxon>Bacteria</taxon>
        <taxon>Pseudomonadati</taxon>
        <taxon>Pseudomonadota</taxon>
        <taxon>Gammaproteobacteria</taxon>
        <taxon>Lysobacterales</taxon>
        <taxon>Rhodanobacteraceae</taxon>
        <taxon>Luteibacter</taxon>
    </lineage>
</organism>
<dbReference type="NCBIfam" id="TIGR03696">
    <property type="entry name" value="Rhs_assc_core"/>
    <property type="match status" value="1"/>
</dbReference>
<proteinExistence type="predicted"/>
<evidence type="ECO:0000313" key="1">
    <source>
        <dbReference type="EMBL" id="TCV91626.1"/>
    </source>
</evidence>
<evidence type="ECO:0000313" key="2">
    <source>
        <dbReference type="Proteomes" id="UP000295645"/>
    </source>
</evidence>
<accession>A0A4R3YHE4</accession>
<sequence length="253" mass="26481">MLGGTTAGVGYAGHVFDDDSNLVYMQQRYYDPQIGRFLSIDPVAPDGSTRANFNRYKYATNNPYKFVDPDGRYDRLVWTSSNTVNVVIPYAISDSNGVARFTSAQVDADIAKRLSGSVSVNGVTVNVIAVPVNVPLDSPEVASGKANVINVDPTVTRSFTNKIGGDKIALNANALPGEVSHEITHTAGGGDQYPGGVDVSGHWIPATSPALAGTLMGDMQGAANSQTFREVVTSPTAEVHCLSGASAPTGACQ</sequence>
<comment type="caution">
    <text evidence="1">The sequence shown here is derived from an EMBL/GenBank/DDBJ whole genome shotgun (WGS) entry which is preliminary data.</text>
</comment>
<gene>
    <name evidence="1" type="ORF">EC912_11056</name>
</gene>
<keyword evidence="2" id="KW-1185">Reference proteome</keyword>
<name>A0A4R3YHE4_9GAMM</name>
<dbReference type="Gene3D" id="2.180.10.10">
    <property type="entry name" value="RHS repeat-associated core"/>
    <property type="match status" value="1"/>
</dbReference>
<dbReference type="EMBL" id="SMCS01000010">
    <property type="protein sequence ID" value="TCV91626.1"/>
    <property type="molecule type" value="Genomic_DNA"/>
</dbReference>
<reference evidence="1 2" key="1">
    <citation type="submission" date="2019-03" db="EMBL/GenBank/DDBJ databases">
        <title>Above-ground endophytic microbial communities from plants in different locations in the United States.</title>
        <authorList>
            <person name="Frank C."/>
        </authorList>
    </citation>
    <scope>NUCLEOTIDE SEQUENCE [LARGE SCALE GENOMIC DNA]</scope>
    <source>
        <strain evidence="1 2">LP_13_YM</strain>
    </source>
</reference>